<feature type="non-terminal residue" evidence="3">
    <location>
        <position position="175"/>
    </location>
</feature>
<evidence type="ECO:0000256" key="1">
    <source>
        <dbReference type="ARBA" id="ARBA00001933"/>
    </source>
</evidence>
<dbReference type="SUPFAM" id="SSF53383">
    <property type="entry name" value="PLP-dependent transferases"/>
    <property type="match status" value="1"/>
</dbReference>
<dbReference type="PANTHER" id="PTHR43713:SF3">
    <property type="entry name" value="GLUTAMATE-1-SEMIALDEHYDE 2,1-AMINOMUTASE 1, CHLOROPLASTIC-RELATED"/>
    <property type="match status" value="1"/>
</dbReference>
<organism evidence="3">
    <name type="scientific">marine sediment metagenome</name>
    <dbReference type="NCBI Taxonomy" id="412755"/>
    <lineage>
        <taxon>unclassified sequences</taxon>
        <taxon>metagenomes</taxon>
        <taxon>ecological metagenomes</taxon>
    </lineage>
</organism>
<accession>X1UMY7</accession>
<gene>
    <name evidence="3" type="ORF">S12H4_40515</name>
</gene>
<dbReference type="PANTHER" id="PTHR43713">
    <property type="entry name" value="GLUTAMATE-1-SEMIALDEHYDE 2,1-AMINOMUTASE"/>
    <property type="match status" value="1"/>
</dbReference>
<name>X1UMY7_9ZZZZ</name>
<dbReference type="Pfam" id="PF00202">
    <property type="entry name" value="Aminotran_3"/>
    <property type="match status" value="1"/>
</dbReference>
<dbReference type="Gene3D" id="3.90.1150.10">
    <property type="entry name" value="Aspartate Aminotransferase, domain 1"/>
    <property type="match status" value="1"/>
</dbReference>
<evidence type="ECO:0008006" key="4">
    <source>
        <dbReference type="Google" id="ProtNLM"/>
    </source>
</evidence>
<evidence type="ECO:0000313" key="3">
    <source>
        <dbReference type="EMBL" id="GAI93709.1"/>
    </source>
</evidence>
<keyword evidence="2" id="KW-0663">Pyridoxal phosphate</keyword>
<dbReference type="InterPro" id="IPR015422">
    <property type="entry name" value="PyrdxlP-dep_Trfase_small"/>
</dbReference>
<comment type="caution">
    <text evidence="3">The sequence shown here is derived from an EMBL/GenBank/DDBJ whole genome shotgun (WGS) entry which is preliminary data.</text>
</comment>
<dbReference type="Gene3D" id="3.40.640.10">
    <property type="entry name" value="Type I PLP-dependent aspartate aminotransferase-like (Major domain)"/>
    <property type="match status" value="1"/>
</dbReference>
<protein>
    <recommendedName>
        <fullName evidence="4">Glutamate-1-semialdehyde 2,1-aminomutase</fullName>
    </recommendedName>
</protein>
<dbReference type="InterPro" id="IPR005814">
    <property type="entry name" value="Aminotrans_3"/>
</dbReference>
<dbReference type="InterPro" id="IPR015421">
    <property type="entry name" value="PyrdxlP-dep_Trfase_major"/>
</dbReference>
<dbReference type="GO" id="GO:0030170">
    <property type="term" value="F:pyridoxal phosphate binding"/>
    <property type="evidence" value="ECO:0007669"/>
    <property type="project" value="InterPro"/>
</dbReference>
<reference evidence="3" key="1">
    <citation type="journal article" date="2014" name="Front. Microbiol.">
        <title>High frequency of phylogenetically diverse reductive dehalogenase-homologous genes in deep subseafloor sedimentary metagenomes.</title>
        <authorList>
            <person name="Kawai M."/>
            <person name="Futagami T."/>
            <person name="Toyoda A."/>
            <person name="Takaki Y."/>
            <person name="Nishi S."/>
            <person name="Hori S."/>
            <person name="Arai W."/>
            <person name="Tsubouchi T."/>
            <person name="Morono Y."/>
            <person name="Uchiyama I."/>
            <person name="Ito T."/>
            <person name="Fujiyama A."/>
            <person name="Inagaki F."/>
            <person name="Takami H."/>
        </authorList>
    </citation>
    <scope>NUCLEOTIDE SEQUENCE</scope>
    <source>
        <strain evidence="3">Expedition CK06-06</strain>
    </source>
</reference>
<dbReference type="GO" id="GO:0008483">
    <property type="term" value="F:transaminase activity"/>
    <property type="evidence" value="ECO:0007669"/>
    <property type="project" value="InterPro"/>
</dbReference>
<sequence>MNEERLSELRKRVFQGYMKKTPKSGQMYERMLASSYGSGGWTFEPYPLYTTHGSGSKVYDADGNEYIDCQLCHGPMLLGHCHPEVADAIKREVDRGSLLSYPADLLLEAAELLKEVIPCAEKVRFVNTGTESAIPAVRIARTCTGKKKIIKFYGHYHGWDDQFLVATAGNKAIVG</sequence>
<dbReference type="AlphaFoldDB" id="X1UMY7"/>
<dbReference type="EMBL" id="BARW01024595">
    <property type="protein sequence ID" value="GAI93709.1"/>
    <property type="molecule type" value="Genomic_DNA"/>
</dbReference>
<dbReference type="InterPro" id="IPR015424">
    <property type="entry name" value="PyrdxlP-dep_Trfase"/>
</dbReference>
<comment type="cofactor">
    <cofactor evidence="1">
        <name>pyridoxal 5'-phosphate</name>
        <dbReference type="ChEBI" id="CHEBI:597326"/>
    </cofactor>
</comment>
<evidence type="ECO:0000256" key="2">
    <source>
        <dbReference type="ARBA" id="ARBA00022898"/>
    </source>
</evidence>
<proteinExistence type="predicted"/>